<dbReference type="PANTHER" id="PTHR46796">
    <property type="entry name" value="HTH-TYPE TRANSCRIPTIONAL ACTIVATOR RHAS-RELATED"/>
    <property type="match status" value="1"/>
</dbReference>
<dbReference type="Gene3D" id="1.10.10.60">
    <property type="entry name" value="Homeodomain-like"/>
    <property type="match status" value="2"/>
</dbReference>
<dbReference type="PROSITE" id="PS00041">
    <property type="entry name" value="HTH_ARAC_FAMILY_1"/>
    <property type="match status" value="1"/>
</dbReference>
<protein>
    <submittedName>
        <fullName evidence="4">Transcriptional regulator protein</fullName>
    </submittedName>
</protein>
<dbReference type="InterPro" id="IPR009057">
    <property type="entry name" value="Homeodomain-like_sf"/>
</dbReference>
<evidence type="ECO:0000256" key="1">
    <source>
        <dbReference type="ARBA" id="ARBA00023015"/>
    </source>
</evidence>
<dbReference type="KEGG" id="mej:Q7A_929"/>
<dbReference type="OrthoDB" id="9783876at2"/>
<dbReference type="RefSeq" id="WP_014706146.1">
    <property type="nucleotide sequence ID" value="NC_017857.3"/>
</dbReference>
<dbReference type="InterPro" id="IPR020449">
    <property type="entry name" value="Tscrpt_reg_AraC-type_HTH"/>
</dbReference>
<dbReference type="SUPFAM" id="SSF46689">
    <property type="entry name" value="Homeodomain-like"/>
    <property type="match status" value="2"/>
</dbReference>
<dbReference type="EMBL" id="CP003390">
    <property type="protein sequence ID" value="AFI83771.1"/>
    <property type="molecule type" value="Genomic_DNA"/>
</dbReference>
<reference evidence="4 5" key="2">
    <citation type="journal article" date="2013" name="Int. J. Syst. Evol. Microbiol.">
        <title>Methylophaga nitratireducenticrescens sp. nov. and Methylophaga frappieri sp. nov., isolated from the biofilm of the methanol-fed denitrification system treating the seawater at the Montreal Biodome.</title>
        <authorList>
            <person name="Villeneuve C."/>
            <person name="Martineau C."/>
            <person name="Mauffrey F."/>
            <person name="Villemur R."/>
        </authorList>
    </citation>
    <scope>NUCLEOTIDE SEQUENCE [LARGE SCALE GENOMIC DNA]</scope>
    <source>
        <strain evidence="4 5">JAM1</strain>
    </source>
</reference>
<dbReference type="GO" id="GO:0043565">
    <property type="term" value="F:sequence-specific DNA binding"/>
    <property type="evidence" value="ECO:0007669"/>
    <property type="project" value="InterPro"/>
</dbReference>
<reference evidence="4 5" key="1">
    <citation type="journal article" date="2012" name="J. Bacteriol.">
        <title>Complete genome sequences of Methylophaga sp. strain JAM1 and Methylophaga sp. strain JAM7.</title>
        <authorList>
            <person name="Villeneuve C."/>
            <person name="Martineau C."/>
            <person name="Mauffrey F."/>
            <person name="Villemur R."/>
        </authorList>
    </citation>
    <scope>NUCLEOTIDE SEQUENCE [LARGE SCALE GENOMIC DNA]</scope>
    <source>
        <strain evidence="4 5">JAM1</strain>
    </source>
</reference>
<dbReference type="InterPro" id="IPR018062">
    <property type="entry name" value="HTH_AraC-typ_CS"/>
</dbReference>
<dbReference type="STRING" id="754476.Q7A_929"/>
<dbReference type="InterPro" id="IPR018060">
    <property type="entry name" value="HTH_AraC"/>
</dbReference>
<dbReference type="InterPro" id="IPR050204">
    <property type="entry name" value="AraC_XylS_family_regulators"/>
</dbReference>
<evidence type="ECO:0000313" key="4">
    <source>
        <dbReference type="EMBL" id="AFI83771.1"/>
    </source>
</evidence>
<dbReference type="PANTHER" id="PTHR46796:SF6">
    <property type="entry name" value="ARAC SUBFAMILY"/>
    <property type="match status" value="1"/>
</dbReference>
<sequence length="291" mass="31832">MGDLKQDELDFHQRLAQPGITSKLVIFHPDGNARLAHARFEASEGEYQSAPHLMINLCTAYVGRMSRRGTGPNLEGVLRPGSVAIALPDTQAEGYWSKTEMLGLAIDLSAYHDQVGDPFSIDRLIPAASTIHRDPLLTSVLTALWRDCEFHGMSSAFFDEGLGVVLRRLAEFQSYITTAVRSPDPLSGIALHTTLDLIESRLASDVSVAELACHVGMDVRTFSGAFKAALGCAPYAYLTQKRMDYAQDLLMTAIPITEIAFSVGYSNPSKFSAAFRKFTGKTPSEWRKSGI</sequence>
<organism evidence="4 5">
    <name type="scientific">Methylophaga nitratireducenticrescens</name>
    <dbReference type="NCBI Taxonomy" id="754476"/>
    <lineage>
        <taxon>Bacteria</taxon>
        <taxon>Pseudomonadati</taxon>
        <taxon>Pseudomonadota</taxon>
        <taxon>Gammaproteobacteria</taxon>
        <taxon>Thiotrichales</taxon>
        <taxon>Piscirickettsiaceae</taxon>
        <taxon>Methylophaga</taxon>
    </lineage>
</organism>
<evidence type="ECO:0000256" key="2">
    <source>
        <dbReference type="ARBA" id="ARBA00023125"/>
    </source>
</evidence>
<dbReference type="PATRIC" id="fig|754476.3.peg.916"/>
<evidence type="ECO:0000313" key="5">
    <source>
        <dbReference type="Proteomes" id="UP000009144"/>
    </source>
</evidence>
<gene>
    <name evidence="4" type="ordered locus">Q7A_929</name>
</gene>
<dbReference type="PROSITE" id="PS01124">
    <property type="entry name" value="HTH_ARAC_FAMILY_2"/>
    <property type="match status" value="1"/>
</dbReference>
<keyword evidence="1" id="KW-0805">Transcription regulation</keyword>
<dbReference type="eggNOG" id="COG2207">
    <property type="taxonomic scope" value="Bacteria"/>
</dbReference>
<evidence type="ECO:0000256" key="3">
    <source>
        <dbReference type="ARBA" id="ARBA00023163"/>
    </source>
</evidence>
<name>I1XHA2_METNJ</name>
<dbReference type="Pfam" id="PF12833">
    <property type="entry name" value="HTH_18"/>
    <property type="match status" value="1"/>
</dbReference>
<dbReference type="SMART" id="SM00342">
    <property type="entry name" value="HTH_ARAC"/>
    <property type="match status" value="1"/>
</dbReference>
<accession>I1XHA2</accession>
<keyword evidence="2" id="KW-0238">DNA-binding</keyword>
<dbReference type="HOGENOM" id="CLU_000445_88_4_6"/>
<dbReference type="GO" id="GO:0003700">
    <property type="term" value="F:DNA-binding transcription factor activity"/>
    <property type="evidence" value="ECO:0007669"/>
    <property type="project" value="InterPro"/>
</dbReference>
<keyword evidence="3" id="KW-0804">Transcription</keyword>
<dbReference type="PRINTS" id="PR00032">
    <property type="entry name" value="HTHARAC"/>
</dbReference>
<keyword evidence="5" id="KW-1185">Reference proteome</keyword>
<proteinExistence type="predicted"/>
<dbReference type="AlphaFoldDB" id="I1XHA2"/>
<dbReference type="Proteomes" id="UP000009144">
    <property type="component" value="Chromosome"/>
</dbReference>